<dbReference type="InterPro" id="IPR045050">
    <property type="entry name" value="Synaptotagmin_plant"/>
</dbReference>
<evidence type="ECO:0000256" key="2">
    <source>
        <dbReference type="ARBA" id="ARBA00006996"/>
    </source>
</evidence>
<dbReference type="Gene3D" id="2.60.40.150">
    <property type="entry name" value="C2 domain"/>
    <property type="match status" value="1"/>
</dbReference>
<dbReference type="PANTHER" id="PTHR10774">
    <property type="entry name" value="EXTENDED SYNAPTOTAGMIN-RELATED"/>
    <property type="match status" value="1"/>
</dbReference>
<keyword evidence="8 13" id="KW-1133">Transmembrane helix</keyword>
<feature type="domain" description="C2" evidence="14">
    <location>
        <begin position="279"/>
        <end position="413"/>
    </location>
</feature>
<feature type="domain" description="SMP-LTD" evidence="15">
    <location>
        <begin position="92"/>
        <end position="286"/>
    </location>
</feature>
<feature type="region of interest" description="Disordered" evidence="12">
    <location>
        <begin position="744"/>
        <end position="831"/>
    </location>
</feature>
<reference evidence="16 17" key="1">
    <citation type="journal article" date="2024" name="Nat. Commun.">
        <title>Phylogenomics reveals the evolutionary origins of lichenization in chlorophyte algae.</title>
        <authorList>
            <person name="Puginier C."/>
            <person name="Libourel C."/>
            <person name="Otte J."/>
            <person name="Skaloud P."/>
            <person name="Haon M."/>
            <person name="Grisel S."/>
            <person name="Petersen M."/>
            <person name="Berrin J.G."/>
            <person name="Delaux P.M."/>
            <person name="Dal Grande F."/>
            <person name="Keller J."/>
        </authorList>
    </citation>
    <scope>NUCLEOTIDE SEQUENCE [LARGE SCALE GENOMIC DNA]</scope>
    <source>
        <strain evidence="16 17">SAG 2523</strain>
    </source>
</reference>
<keyword evidence="7" id="KW-0106">Calcium</keyword>
<evidence type="ECO:0000256" key="5">
    <source>
        <dbReference type="ARBA" id="ARBA00022723"/>
    </source>
</evidence>
<gene>
    <name evidence="16" type="ORF">WJX84_012217</name>
</gene>
<protein>
    <recommendedName>
        <fullName evidence="18">SMP-LTD domain-containing protein</fullName>
    </recommendedName>
</protein>
<feature type="region of interest" description="Disordered" evidence="12">
    <location>
        <begin position="920"/>
        <end position="965"/>
    </location>
</feature>
<keyword evidence="17" id="KW-1185">Reference proteome</keyword>
<feature type="compositionally biased region" description="Polar residues" evidence="12">
    <location>
        <begin position="920"/>
        <end position="936"/>
    </location>
</feature>
<evidence type="ECO:0000256" key="10">
    <source>
        <dbReference type="ARBA" id="ARBA00023121"/>
    </source>
</evidence>
<dbReference type="CDD" id="cd21677">
    <property type="entry name" value="SMP_SYT"/>
    <property type="match status" value="1"/>
</dbReference>
<feature type="compositionally biased region" description="Basic and acidic residues" evidence="12">
    <location>
        <begin position="438"/>
        <end position="451"/>
    </location>
</feature>
<dbReference type="PROSITE" id="PS50004">
    <property type="entry name" value="C2"/>
    <property type="match status" value="1"/>
</dbReference>
<dbReference type="PANTHER" id="PTHR10774:SF190">
    <property type="entry name" value="C2 CALCIUM_LIPID-BINDING ENDONUCLEASE_EXONUCLEASE_PHOSPHATASE-RELATED"/>
    <property type="match status" value="1"/>
</dbReference>
<sequence>MGPWSLMLRATQSVSKRALEAVRGVCGGLFRGLTAPLTVYLVLLGNVYLFYAGVKKVRRARFASSVRFLEDLDEAGVQYLLNNLPAWLQSTEYERAQFLNEANRIMWPAYDTALSSVIRYELLPILRENAPSYISGLSFERLSLGQTPVTILGVKYVGPSFSSRLGFEVDLDIRWAGVPDIVMKLTPSRKWRLKKLTPVVPIRIQTVQLKGLMRLALEPLLPDLPFIGGCSVSFLKMPDFDFDLKLAGGRADVMSIPALSSWIKSSVLQGFFDGLIWPRKMEIPFMDEDEEQEGQLAGPAGLLTVHILEAELPETAGPRGHSPAPSSPYAAAILTSHCQASNWDIQAGFTEQQSQTLAPAWGEAFHLCVAEAGQVLKIFLADDDGQGKDALPRGRVDVPLTPLVEAAAPKKLMRLGSSAGIAMRARMAARRVRAQAAAKHEEEAKESKPGHTAEAPVAESEAAPDGDAQPSSDPQNRPEEATTRATSGQNALESSWIEAGDVLGGGPDSPGGDSPREGEQRGHWPESSRDGKTRSPKSPLGQGSSDWTLLGSSGSRDAQGSSATHETGDDSHGKSSESQQPPKMLAPIRTGVEKAEESQEAGPGPLSRSSSPGARRQLLSRGTSLARMRSGKLGLARLQSLPAKAARKTATQAALACQEPEGTWLPLLPMRPPAVSRKKKRSAASVAAASNAASSTSSELSEVVSNTGSEGSRYYPTLTKVNALLDTCADGPPSHLNVDQQIEQADRASATASTPASSGESQNQRPAAASPTSLSPFEFMSASSEQKPGVASEGRPQSSDAQSTPEDGHRSGAGNRSQAGEIPGGLPPTLSNLNQLLERAESGGRAYFANYKEWHRATAGLSRPAALRRATTRRSLYSRLFTAQGGAVGPQPGAHETERRPSVAGAVRVKLIFRPLTRTSKPLSTLPNPLPSQSQPAAKGSKTKAQPAQSWAQPSLDEQRAAQTAEQVIRRTPHIMGALVVLLQSVTLGGMRLQTPAIVLRLGTQVRRSQTCAAMHGGRTEWNLRATFALDLPADPCQVDHQLLVQVGEAPKMILPSWQKQARGAPPTSPTAWKQELQPTATCTIPLQSILDQGKAKGSWKMDLGQDDDKDTTSASGAVSLQFGWFPCT</sequence>
<feature type="compositionally biased region" description="Polar residues" evidence="12">
    <location>
        <begin position="759"/>
        <end position="786"/>
    </location>
</feature>
<dbReference type="GO" id="GO:0016020">
    <property type="term" value="C:membrane"/>
    <property type="evidence" value="ECO:0007669"/>
    <property type="project" value="UniProtKB-SubCell"/>
</dbReference>
<feature type="compositionally biased region" description="Low complexity" evidence="12">
    <location>
        <begin position="453"/>
        <end position="463"/>
    </location>
</feature>
<feature type="region of interest" description="Disordered" evidence="12">
    <location>
        <begin position="432"/>
        <end position="631"/>
    </location>
</feature>
<dbReference type="Pfam" id="PF17047">
    <property type="entry name" value="SMP_LBD"/>
    <property type="match status" value="1"/>
</dbReference>
<dbReference type="GO" id="GO:0006869">
    <property type="term" value="P:lipid transport"/>
    <property type="evidence" value="ECO:0007669"/>
    <property type="project" value="UniProtKB-KW"/>
</dbReference>
<name>A0AAW1T674_9CHLO</name>
<keyword evidence="4 13" id="KW-0812">Transmembrane</keyword>
<keyword evidence="6" id="KW-0677">Repeat</keyword>
<dbReference type="InterPro" id="IPR035892">
    <property type="entry name" value="C2_domain_sf"/>
</dbReference>
<evidence type="ECO:0000256" key="12">
    <source>
        <dbReference type="SAM" id="MobiDB-lite"/>
    </source>
</evidence>
<evidence type="ECO:0000256" key="6">
    <source>
        <dbReference type="ARBA" id="ARBA00022737"/>
    </source>
</evidence>
<evidence type="ECO:0000259" key="14">
    <source>
        <dbReference type="PROSITE" id="PS50004"/>
    </source>
</evidence>
<evidence type="ECO:0000259" key="15">
    <source>
        <dbReference type="PROSITE" id="PS51847"/>
    </source>
</evidence>
<dbReference type="EMBL" id="JALJOV010000288">
    <property type="protein sequence ID" value="KAK9865054.1"/>
    <property type="molecule type" value="Genomic_DNA"/>
</dbReference>
<keyword evidence="9" id="KW-0445">Lipid transport</keyword>
<feature type="compositionally biased region" description="Polar residues" evidence="12">
    <location>
        <begin position="795"/>
        <end position="805"/>
    </location>
</feature>
<feature type="compositionally biased region" description="Polar residues" evidence="12">
    <location>
        <begin position="541"/>
        <end position="565"/>
    </location>
</feature>
<comment type="subcellular location">
    <subcellularLocation>
        <location evidence="1">Membrane</location>
        <topology evidence="1">Single-pass membrane protein</topology>
    </subcellularLocation>
</comment>
<dbReference type="PROSITE" id="PS51847">
    <property type="entry name" value="SMP"/>
    <property type="match status" value="1"/>
</dbReference>
<comment type="caution">
    <text evidence="16">The sequence shown here is derived from an EMBL/GenBank/DDBJ whole genome shotgun (WGS) entry which is preliminary data.</text>
</comment>
<evidence type="ECO:0000256" key="7">
    <source>
        <dbReference type="ARBA" id="ARBA00022837"/>
    </source>
</evidence>
<dbReference type="GO" id="GO:0005783">
    <property type="term" value="C:endoplasmic reticulum"/>
    <property type="evidence" value="ECO:0007669"/>
    <property type="project" value="TreeGrafter"/>
</dbReference>
<organism evidence="16 17">
    <name type="scientific">Apatococcus fuscideae</name>
    <dbReference type="NCBI Taxonomy" id="2026836"/>
    <lineage>
        <taxon>Eukaryota</taxon>
        <taxon>Viridiplantae</taxon>
        <taxon>Chlorophyta</taxon>
        <taxon>core chlorophytes</taxon>
        <taxon>Trebouxiophyceae</taxon>
        <taxon>Chlorellales</taxon>
        <taxon>Chlorellaceae</taxon>
        <taxon>Apatococcus</taxon>
    </lineage>
</organism>
<dbReference type="InterPro" id="IPR039010">
    <property type="entry name" value="Synaptotagmin_SMP"/>
</dbReference>
<dbReference type="AlphaFoldDB" id="A0AAW1T674"/>
<evidence type="ECO:0000256" key="4">
    <source>
        <dbReference type="ARBA" id="ARBA00022692"/>
    </source>
</evidence>
<feature type="compositionally biased region" description="Basic and acidic residues" evidence="12">
    <location>
        <begin position="566"/>
        <end position="575"/>
    </location>
</feature>
<evidence type="ECO:0000256" key="1">
    <source>
        <dbReference type="ARBA" id="ARBA00004167"/>
    </source>
</evidence>
<dbReference type="SUPFAM" id="SSF49562">
    <property type="entry name" value="C2 domain (Calcium/lipid-binding domain, CaLB)"/>
    <property type="match status" value="1"/>
</dbReference>
<feature type="compositionally biased region" description="Low complexity" evidence="12">
    <location>
        <begin position="683"/>
        <end position="707"/>
    </location>
</feature>
<dbReference type="GO" id="GO:0046872">
    <property type="term" value="F:metal ion binding"/>
    <property type="evidence" value="ECO:0007669"/>
    <property type="project" value="UniProtKB-KW"/>
</dbReference>
<feature type="compositionally biased region" description="Basic and acidic residues" evidence="12">
    <location>
        <begin position="514"/>
        <end position="533"/>
    </location>
</feature>
<evidence type="ECO:0000256" key="8">
    <source>
        <dbReference type="ARBA" id="ARBA00022989"/>
    </source>
</evidence>
<keyword evidence="10" id="KW-0446">Lipid-binding</keyword>
<dbReference type="GO" id="GO:0008289">
    <property type="term" value="F:lipid binding"/>
    <property type="evidence" value="ECO:0007669"/>
    <property type="project" value="UniProtKB-KW"/>
</dbReference>
<keyword evidence="3" id="KW-0813">Transport</keyword>
<evidence type="ECO:0000313" key="17">
    <source>
        <dbReference type="Proteomes" id="UP001485043"/>
    </source>
</evidence>
<evidence type="ECO:0008006" key="18">
    <source>
        <dbReference type="Google" id="ProtNLM"/>
    </source>
</evidence>
<feature type="compositionally biased region" description="Low complexity" evidence="12">
    <location>
        <begin position="883"/>
        <end position="894"/>
    </location>
</feature>
<feature type="region of interest" description="Disordered" evidence="12">
    <location>
        <begin position="883"/>
        <end position="902"/>
    </location>
</feature>
<keyword evidence="11 13" id="KW-0472">Membrane</keyword>
<keyword evidence="5" id="KW-0479">Metal-binding</keyword>
<feature type="region of interest" description="Disordered" evidence="12">
    <location>
        <begin position="659"/>
        <end position="714"/>
    </location>
</feature>
<evidence type="ECO:0000256" key="9">
    <source>
        <dbReference type="ARBA" id="ARBA00023055"/>
    </source>
</evidence>
<proteinExistence type="inferred from homology"/>
<evidence type="ECO:0000256" key="11">
    <source>
        <dbReference type="ARBA" id="ARBA00023136"/>
    </source>
</evidence>
<evidence type="ECO:0000313" key="16">
    <source>
        <dbReference type="EMBL" id="KAK9865054.1"/>
    </source>
</evidence>
<comment type="similarity">
    <text evidence="2">Belongs to the synaptotagmin family.</text>
</comment>
<feature type="compositionally biased region" description="Low complexity" evidence="12">
    <location>
        <begin position="748"/>
        <end position="758"/>
    </location>
</feature>
<dbReference type="Proteomes" id="UP001485043">
    <property type="component" value="Unassembled WGS sequence"/>
</dbReference>
<evidence type="ECO:0000256" key="3">
    <source>
        <dbReference type="ARBA" id="ARBA00022448"/>
    </source>
</evidence>
<dbReference type="InterPro" id="IPR000008">
    <property type="entry name" value="C2_dom"/>
</dbReference>
<evidence type="ECO:0000256" key="13">
    <source>
        <dbReference type="SAM" id="Phobius"/>
    </source>
</evidence>
<feature type="compositionally biased region" description="Polar residues" evidence="12">
    <location>
        <begin position="483"/>
        <end position="493"/>
    </location>
</feature>
<accession>A0AAW1T674</accession>
<feature type="compositionally biased region" description="Polar residues" evidence="12">
    <location>
        <begin position="943"/>
        <end position="953"/>
    </location>
</feature>
<feature type="transmembrane region" description="Helical" evidence="13">
    <location>
        <begin position="37"/>
        <end position="54"/>
    </location>
</feature>
<dbReference type="InterPro" id="IPR031468">
    <property type="entry name" value="SMP_LBD"/>
</dbReference>
<feature type="compositionally biased region" description="Low complexity" evidence="12">
    <location>
        <begin position="601"/>
        <end position="616"/>
    </location>
</feature>